<sequence length="370" mass="41838">MFKSFQRWFGNRKPHRVQPSNEQSCMELGGQPVSETPVSQAPQEISITVSTAESSSGEASIDDTDTGHGEQAEELRSIEINSNDVGSKKPSSAGLEMLLNVDYYLGLSPFRLSPQGKAVSCCGSKSMFLLMSFLAMLQVFLSVRHFANLLDKDIRRKDDIFLCIEIGQHVANGLLQCHYFYLLWSYQKPITKIIRKLKESTWASNLQHPLEIDDDPSVDCQVSAHNLLTEHDELEQICHKLNEILNLVLPYINVTSIITMSRLLQLCLRKSWIVAAFITFRLIQTWVIYIIGVRIANQAASFKLWFISKKTVSVLQINQKEYQSKLEQINMIPLGIGTDVFYTHVGFISSLFGVVLTYFFLATDAISDSR</sequence>
<evidence type="ECO:0000256" key="1">
    <source>
        <dbReference type="SAM" id="MobiDB-lite"/>
    </source>
</evidence>
<evidence type="ECO:0008006" key="5">
    <source>
        <dbReference type="Google" id="ProtNLM"/>
    </source>
</evidence>
<dbReference type="Proteomes" id="UP001642540">
    <property type="component" value="Unassembled WGS sequence"/>
</dbReference>
<feature type="transmembrane region" description="Helical" evidence="2">
    <location>
        <begin position="272"/>
        <end position="296"/>
    </location>
</feature>
<keyword evidence="2" id="KW-0812">Transmembrane</keyword>
<comment type="caution">
    <text evidence="3">The sequence shown here is derived from an EMBL/GenBank/DDBJ whole genome shotgun (WGS) entry which is preliminary data.</text>
</comment>
<feature type="compositionally biased region" description="Polar residues" evidence="1">
    <location>
        <begin position="33"/>
        <end position="58"/>
    </location>
</feature>
<gene>
    <name evidence="3" type="ORF">ODALV1_LOCUS29778</name>
</gene>
<evidence type="ECO:0000256" key="2">
    <source>
        <dbReference type="SAM" id="Phobius"/>
    </source>
</evidence>
<keyword evidence="2" id="KW-0472">Membrane</keyword>
<evidence type="ECO:0000313" key="4">
    <source>
        <dbReference type="Proteomes" id="UP001642540"/>
    </source>
</evidence>
<feature type="transmembrane region" description="Helical" evidence="2">
    <location>
        <begin position="341"/>
        <end position="361"/>
    </location>
</feature>
<reference evidence="3 4" key="1">
    <citation type="submission" date="2024-08" db="EMBL/GenBank/DDBJ databases">
        <authorList>
            <person name="Cucini C."/>
            <person name="Frati F."/>
        </authorList>
    </citation>
    <scope>NUCLEOTIDE SEQUENCE [LARGE SCALE GENOMIC DNA]</scope>
</reference>
<dbReference type="EMBL" id="CAXLJM020000160">
    <property type="protein sequence ID" value="CAL8143650.1"/>
    <property type="molecule type" value="Genomic_DNA"/>
</dbReference>
<protein>
    <recommendedName>
        <fullName evidence="5">Gustatory receptor</fullName>
    </recommendedName>
</protein>
<proteinExistence type="predicted"/>
<name>A0ABP1S5D2_9HEXA</name>
<accession>A0ABP1S5D2</accession>
<keyword evidence="2" id="KW-1133">Transmembrane helix</keyword>
<evidence type="ECO:0000313" key="3">
    <source>
        <dbReference type="EMBL" id="CAL8143650.1"/>
    </source>
</evidence>
<keyword evidence="4" id="KW-1185">Reference proteome</keyword>
<organism evidence="3 4">
    <name type="scientific">Orchesella dallaii</name>
    <dbReference type="NCBI Taxonomy" id="48710"/>
    <lineage>
        <taxon>Eukaryota</taxon>
        <taxon>Metazoa</taxon>
        <taxon>Ecdysozoa</taxon>
        <taxon>Arthropoda</taxon>
        <taxon>Hexapoda</taxon>
        <taxon>Collembola</taxon>
        <taxon>Entomobryomorpha</taxon>
        <taxon>Entomobryoidea</taxon>
        <taxon>Orchesellidae</taxon>
        <taxon>Orchesellinae</taxon>
        <taxon>Orchesella</taxon>
    </lineage>
</organism>
<feature type="region of interest" description="Disordered" evidence="1">
    <location>
        <begin position="1"/>
        <end position="69"/>
    </location>
</feature>